<protein>
    <recommendedName>
        <fullName evidence="2">N-acetylmuramoyl-L-alanine amidase</fullName>
        <ecNumber evidence="2">3.5.1.28</ecNumber>
    </recommendedName>
</protein>
<dbReference type="RefSeq" id="WP_395806876.1">
    <property type="nucleotide sequence ID" value="NZ_CP043494.1"/>
</dbReference>
<evidence type="ECO:0000259" key="5">
    <source>
        <dbReference type="SMART" id="SM00644"/>
    </source>
</evidence>
<keyword evidence="4" id="KW-0961">Cell wall biogenesis/degradation</keyword>
<keyword evidence="3" id="KW-0378">Hydrolase</keyword>
<evidence type="ECO:0000313" key="7">
    <source>
        <dbReference type="Proteomes" id="UP001611383"/>
    </source>
</evidence>
<dbReference type="SMART" id="SM00644">
    <property type="entry name" value="Ami_2"/>
    <property type="match status" value="1"/>
</dbReference>
<dbReference type="Proteomes" id="UP001611383">
    <property type="component" value="Chromosome"/>
</dbReference>
<evidence type="ECO:0000256" key="3">
    <source>
        <dbReference type="ARBA" id="ARBA00022801"/>
    </source>
</evidence>
<dbReference type="Gene3D" id="3.40.80.10">
    <property type="entry name" value="Peptidoglycan recognition protein-like"/>
    <property type="match status" value="1"/>
</dbReference>
<evidence type="ECO:0000256" key="2">
    <source>
        <dbReference type="ARBA" id="ARBA00011901"/>
    </source>
</evidence>
<reference evidence="6 7" key="1">
    <citation type="submission" date="2019-08" db="EMBL/GenBank/DDBJ databases">
        <title>Archangium and Cystobacter genomes.</title>
        <authorList>
            <person name="Chen I.-C.K."/>
            <person name="Wielgoss S."/>
        </authorList>
    </citation>
    <scope>NUCLEOTIDE SEQUENCE [LARGE SCALE GENOMIC DNA]</scope>
    <source>
        <strain evidence="6 7">Cbm 6</strain>
    </source>
</reference>
<organism evidence="6 7">
    <name type="scientific">Archangium minus</name>
    <dbReference type="NCBI Taxonomy" id="83450"/>
    <lineage>
        <taxon>Bacteria</taxon>
        <taxon>Pseudomonadati</taxon>
        <taxon>Myxococcota</taxon>
        <taxon>Myxococcia</taxon>
        <taxon>Myxococcales</taxon>
        <taxon>Cystobacterineae</taxon>
        <taxon>Archangiaceae</taxon>
        <taxon>Archangium</taxon>
    </lineage>
</organism>
<dbReference type="SUPFAM" id="SSF55846">
    <property type="entry name" value="N-acetylmuramoyl-L-alanine amidase-like"/>
    <property type="match status" value="1"/>
</dbReference>
<dbReference type="InterPro" id="IPR036505">
    <property type="entry name" value="Amidase/PGRP_sf"/>
</dbReference>
<name>A0ABY9X1C4_9BACT</name>
<dbReference type="InterPro" id="IPR002502">
    <property type="entry name" value="Amidase_domain"/>
</dbReference>
<dbReference type="EMBL" id="CP043494">
    <property type="protein sequence ID" value="WNG49198.1"/>
    <property type="molecule type" value="Genomic_DNA"/>
</dbReference>
<keyword evidence="7" id="KW-1185">Reference proteome</keyword>
<evidence type="ECO:0000256" key="4">
    <source>
        <dbReference type="ARBA" id="ARBA00023316"/>
    </source>
</evidence>
<gene>
    <name evidence="6" type="ORF">F0U60_37590</name>
</gene>
<proteinExistence type="predicted"/>
<dbReference type="PANTHER" id="PTHR30417">
    <property type="entry name" value="N-ACETYLMURAMOYL-L-ALANINE AMIDASE AMID"/>
    <property type="match status" value="1"/>
</dbReference>
<evidence type="ECO:0000313" key="6">
    <source>
        <dbReference type="EMBL" id="WNG49198.1"/>
    </source>
</evidence>
<accession>A0ABY9X1C4</accession>
<dbReference type="PANTHER" id="PTHR30417:SF1">
    <property type="entry name" value="N-ACETYLMURAMOYL-L-ALANINE AMIDASE AMID"/>
    <property type="match status" value="1"/>
</dbReference>
<comment type="catalytic activity">
    <reaction evidence="1">
        <text>Hydrolyzes the link between N-acetylmuramoyl residues and L-amino acid residues in certain cell-wall glycopeptides.</text>
        <dbReference type="EC" id="3.5.1.28"/>
    </reaction>
</comment>
<dbReference type="EC" id="3.5.1.28" evidence="2"/>
<evidence type="ECO:0000256" key="1">
    <source>
        <dbReference type="ARBA" id="ARBA00001561"/>
    </source>
</evidence>
<dbReference type="InterPro" id="IPR051206">
    <property type="entry name" value="NAMLAA_amidase_2"/>
</dbReference>
<sequence length="191" mass="20901">MDTPVVIDNPSPNHSARLGTKVDVVLLHHTGPGTDEGVLSWLCSPRSVSSAHYLVGVHGTIWRLVDEGRAAWHAGKGCLPWETEPYNFNLRSVGVEVVNPGDGKKPFTEAQYRALEWLVPSIVSRMRGTACAVFAGWTPGLSLGFPFNAGQRYVFGHRDTAWPRGRKVDPADNFEWVRIRQALAAQSSGAV</sequence>
<dbReference type="Pfam" id="PF01510">
    <property type="entry name" value="Amidase_2"/>
    <property type="match status" value="1"/>
</dbReference>
<feature type="domain" description="N-acetylmuramoyl-L-alanine amidase" evidence="5">
    <location>
        <begin position="11"/>
        <end position="171"/>
    </location>
</feature>
<dbReference type="CDD" id="cd06583">
    <property type="entry name" value="PGRP"/>
    <property type="match status" value="1"/>
</dbReference>